<accession>W6MPG5</accession>
<evidence type="ECO:0000313" key="2">
    <source>
        <dbReference type="EMBL" id="CDK28589.1"/>
    </source>
</evidence>
<organism evidence="2 3">
    <name type="scientific">Kuraishia capsulata CBS 1993</name>
    <dbReference type="NCBI Taxonomy" id="1382522"/>
    <lineage>
        <taxon>Eukaryota</taxon>
        <taxon>Fungi</taxon>
        <taxon>Dikarya</taxon>
        <taxon>Ascomycota</taxon>
        <taxon>Saccharomycotina</taxon>
        <taxon>Pichiomycetes</taxon>
        <taxon>Pichiales</taxon>
        <taxon>Pichiaceae</taxon>
        <taxon>Kuraishia</taxon>
    </lineage>
</organism>
<reference evidence="2" key="2">
    <citation type="submission" date="2014-02" db="EMBL/GenBank/DDBJ databases">
        <title>Complete DNA sequence of /Kuraishia capsulata/ illustrates novel genomic features among budding yeasts (/Saccharomycotina/).</title>
        <authorList>
            <person name="Morales L."/>
            <person name="Noel B."/>
            <person name="Porcel B."/>
            <person name="Marcet-Houben M."/>
            <person name="Hullo M-F."/>
            <person name="Sacerdot C."/>
            <person name="Tekaia F."/>
            <person name="Leh-Louis V."/>
            <person name="Despons L."/>
            <person name="Khanna V."/>
            <person name="Aury J-M."/>
            <person name="Barbe V."/>
            <person name="Couloux A."/>
            <person name="Labadie K."/>
            <person name="Pelletier E."/>
            <person name="Souciet J-L."/>
            <person name="Boekhout T."/>
            <person name="Gabaldon T."/>
            <person name="Wincker P."/>
            <person name="Dujon B."/>
        </authorList>
    </citation>
    <scope>NUCLEOTIDE SEQUENCE</scope>
    <source>
        <strain evidence="2">CBS 1993</strain>
    </source>
</reference>
<sequence>MALHNYIYYKHADSMANVIARPSDPRPSITPQRSSGPPSRYADSTRKPPVSGSSLAGSKKPQDDETERIRSAN</sequence>
<evidence type="ECO:0000313" key="3">
    <source>
        <dbReference type="Proteomes" id="UP000019384"/>
    </source>
</evidence>
<dbReference type="EMBL" id="HG793129">
    <property type="protein sequence ID" value="CDK28589.1"/>
    <property type="molecule type" value="Genomic_DNA"/>
</dbReference>
<reference evidence="2" key="1">
    <citation type="submission" date="2013-12" db="EMBL/GenBank/DDBJ databases">
        <authorList>
            <person name="Genoscope - CEA"/>
        </authorList>
    </citation>
    <scope>NUCLEOTIDE SEQUENCE</scope>
    <source>
        <strain evidence="2">CBS 1993</strain>
    </source>
</reference>
<keyword evidence="3" id="KW-1185">Reference proteome</keyword>
<dbReference type="RefSeq" id="XP_022460579.1">
    <property type="nucleotide sequence ID" value="XM_022601321.1"/>
</dbReference>
<dbReference type="GeneID" id="34521967"/>
<dbReference type="OrthoDB" id="3998228at2759"/>
<dbReference type="Proteomes" id="UP000019384">
    <property type="component" value="Unassembled WGS sequence"/>
</dbReference>
<gene>
    <name evidence="2" type="ORF">KUCA_T00004573001</name>
</gene>
<name>W6MPG5_9ASCO</name>
<dbReference type="AlphaFoldDB" id="W6MPG5"/>
<proteinExistence type="predicted"/>
<dbReference type="HOGENOM" id="CLU_2705163_0_0_1"/>
<feature type="region of interest" description="Disordered" evidence="1">
    <location>
        <begin position="19"/>
        <end position="73"/>
    </location>
</feature>
<evidence type="ECO:0000256" key="1">
    <source>
        <dbReference type="SAM" id="MobiDB-lite"/>
    </source>
</evidence>
<feature type="compositionally biased region" description="Basic and acidic residues" evidence="1">
    <location>
        <begin position="60"/>
        <end position="73"/>
    </location>
</feature>
<protein>
    <submittedName>
        <fullName evidence="2">Uncharacterized protein</fullName>
    </submittedName>
</protein>